<dbReference type="AlphaFoldDB" id="A0A9X0AAL6"/>
<protein>
    <submittedName>
        <fullName evidence="1">Uncharacterized protein</fullName>
    </submittedName>
</protein>
<comment type="caution">
    <text evidence="1">The sequence shown here is derived from an EMBL/GenBank/DDBJ whole genome shotgun (WGS) entry which is preliminary data.</text>
</comment>
<dbReference type="EMBL" id="JAPEIS010000015">
    <property type="protein sequence ID" value="KAJ8059271.1"/>
    <property type="molecule type" value="Genomic_DNA"/>
</dbReference>
<keyword evidence="2" id="KW-1185">Reference proteome</keyword>
<organism evidence="1 2">
    <name type="scientific">Sclerotinia nivalis</name>
    <dbReference type="NCBI Taxonomy" id="352851"/>
    <lineage>
        <taxon>Eukaryota</taxon>
        <taxon>Fungi</taxon>
        <taxon>Dikarya</taxon>
        <taxon>Ascomycota</taxon>
        <taxon>Pezizomycotina</taxon>
        <taxon>Leotiomycetes</taxon>
        <taxon>Helotiales</taxon>
        <taxon>Sclerotiniaceae</taxon>
        <taxon>Sclerotinia</taxon>
    </lineage>
</organism>
<name>A0A9X0AAL6_9HELO</name>
<proteinExistence type="predicted"/>
<sequence>MKHFAAPADSARMNNTIVTIAIIPPVESPLLDEEVFAGCVVWRDELNDVCIDVSELDEEVFAGYVVCRDELNDVCVDVSELDEDFKVDVNVSVIDGLIWVVVAAEEKAFKSLACHQTGIPSPKIIYGDQEAIVVRGVLASVETHEFKAFSEGLI</sequence>
<gene>
    <name evidence="1" type="ORF">OCU04_012236</name>
</gene>
<evidence type="ECO:0000313" key="1">
    <source>
        <dbReference type="EMBL" id="KAJ8059271.1"/>
    </source>
</evidence>
<evidence type="ECO:0000313" key="2">
    <source>
        <dbReference type="Proteomes" id="UP001152300"/>
    </source>
</evidence>
<accession>A0A9X0AAL6</accession>
<dbReference type="Proteomes" id="UP001152300">
    <property type="component" value="Unassembled WGS sequence"/>
</dbReference>
<reference evidence="1" key="1">
    <citation type="submission" date="2022-11" db="EMBL/GenBank/DDBJ databases">
        <title>Genome Resource of Sclerotinia nivalis Strain SnTB1, a Plant Pathogen Isolated from American Ginseng.</title>
        <authorList>
            <person name="Fan S."/>
        </authorList>
    </citation>
    <scope>NUCLEOTIDE SEQUENCE</scope>
    <source>
        <strain evidence="1">SnTB1</strain>
    </source>
</reference>